<dbReference type="EMBL" id="NMUH01001956">
    <property type="protein sequence ID" value="MQL96769.1"/>
    <property type="molecule type" value="Genomic_DNA"/>
</dbReference>
<dbReference type="GO" id="GO:0046556">
    <property type="term" value="F:alpha-L-arabinofuranosidase activity"/>
    <property type="evidence" value="ECO:0007669"/>
    <property type="project" value="TreeGrafter"/>
</dbReference>
<dbReference type="InterPro" id="IPR017853">
    <property type="entry name" value="GH"/>
</dbReference>
<evidence type="ECO:0000259" key="4">
    <source>
        <dbReference type="Pfam" id="PF00933"/>
    </source>
</evidence>
<dbReference type="Gene3D" id="3.20.20.300">
    <property type="entry name" value="Glycoside hydrolase, family 3, N-terminal domain"/>
    <property type="match status" value="1"/>
</dbReference>
<dbReference type="Proteomes" id="UP000652761">
    <property type="component" value="Unassembled WGS sequence"/>
</dbReference>
<name>A0A843W0A8_COLES</name>
<accession>A0A843W0A8</accession>
<feature type="signal peptide" evidence="3">
    <location>
        <begin position="1"/>
        <end position="28"/>
    </location>
</feature>
<dbReference type="InterPro" id="IPR044993">
    <property type="entry name" value="BXL"/>
</dbReference>
<dbReference type="SUPFAM" id="SSF51445">
    <property type="entry name" value="(Trans)glycosidases"/>
    <property type="match status" value="1"/>
</dbReference>
<comment type="caution">
    <text evidence="5">The sequence shown here is derived from an EMBL/GenBank/DDBJ whole genome shotgun (WGS) entry which is preliminary data.</text>
</comment>
<feature type="chain" id="PRO_5032959086" description="Glycoside hydrolase family 3 N-terminal domain-containing protein" evidence="3">
    <location>
        <begin position="29"/>
        <end position="343"/>
    </location>
</feature>
<evidence type="ECO:0000256" key="3">
    <source>
        <dbReference type="SAM" id="SignalP"/>
    </source>
</evidence>
<evidence type="ECO:0000313" key="5">
    <source>
        <dbReference type="EMBL" id="MQL96769.1"/>
    </source>
</evidence>
<reference evidence="5" key="1">
    <citation type="submission" date="2017-07" db="EMBL/GenBank/DDBJ databases">
        <title>Taro Niue Genome Assembly and Annotation.</title>
        <authorList>
            <person name="Atibalentja N."/>
            <person name="Keating K."/>
            <person name="Fields C.J."/>
        </authorList>
    </citation>
    <scope>NUCLEOTIDE SEQUENCE</scope>
    <source>
        <strain evidence="5">Niue_2</strain>
        <tissue evidence="5">Leaf</tissue>
    </source>
</reference>
<dbReference type="Pfam" id="PF00933">
    <property type="entry name" value="Glyco_hydro_3"/>
    <property type="match status" value="1"/>
</dbReference>
<protein>
    <recommendedName>
        <fullName evidence="4">Glycoside hydrolase family 3 N-terminal domain-containing protein</fullName>
    </recommendedName>
</protein>
<dbReference type="GO" id="GO:0009044">
    <property type="term" value="F:xylan 1,4-beta-xylosidase activity"/>
    <property type="evidence" value="ECO:0007669"/>
    <property type="project" value="InterPro"/>
</dbReference>
<dbReference type="OrthoDB" id="47059at2759"/>
<keyword evidence="6" id="KW-1185">Reference proteome</keyword>
<evidence type="ECO:0000313" key="6">
    <source>
        <dbReference type="Proteomes" id="UP000652761"/>
    </source>
</evidence>
<dbReference type="AlphaFoldDB" id="A0A843W0A8"/>
<dbReference type="PANTHER" id="PTHR42721:SF3">
    <property type="entry name" value="BETA-D-XYLOSIDASE 5-RELATED"/>
    <property type="match status" value="1"/>
</dbReference>
<dbReference type="PRINTS" id="PR00133">
    <property type="entry name" value="GLHYDRLASE3"/>
</dbReference>
<dbReference type="GO" id="GO:0009505">
    <property type="term" value="C:plant-type cell wall"/>
    <property type="evidence" value="ECO:0007669"/>
    <property type="project" value="TreeGrafter"/>
</dbReference>
<evidence type="ECO:0000256" key="2">
    <source>
        <dbReference type="ARBA" id="ARBA00022801"/>
    </source>
</evidence>
<keyword evidence="2" id="KW-0378">Hydrolase</keyword>
<dbReference type="InterPro" id="IPR001764">
    <property type="entry name" value="Glyco_hydro_3_N"/>
</dbReference>
<dbReference type="PANTHER" id="PTHR42721">
    <property type="entry name" value="SUGAR HYDROLASE-RELATED"/>
    <property type="match status" value="1"/>
</dbReference>
<proteinExistence type="inferred from homology"/>
<comment type="similarity">
    <text evidence="1">Belongs to the glycosyl hydrolase 3 family.</text>
</comment>
<evidence type="ECO:0000256" key="1">
    <source>
        <dbReference type="ARBA" id="ARBA00005336"/>
    </source>
</evidence>
<dbReference type="GO" id="GO:0045493">
    <property type="term" value="P:xylan catabolic process"/>
    <property type="evidence" value="ECO:0007669"/>
    <property type="project" value="InterPro"/>
</dbReference>
<gene>
    <name evidence="5" type="ORF">Taro_029446</name>
</gene>
<dbReference type="GO" id="GO:0031222">
    <property type="term" value="P:arabinan catabolic process"/>
    <property type="evidence" value="ECO:0007669"/>
    <property type="project" value="TreeGrafter"/>
</dbReference>
<dbReference type="InterPro" id="IPR036962">
    <property type="entry name" value="Glyco_hydro_3_N_sf"/>
</dbReference>
<feature type="domain" description="Glycoside hydrolase family 3 N-terminal" evidence="4">
    <location>
        <begin position="110"/>
        <end position="331"/>
    </location>
</feature>
<organism evidence="5 6">
    <name type="scientific">Colocasia esculenta</name>
    <name type="common">Wild taro</name>
    <name type="synonym">Arum esculentum</name>
    <dbReference type="NCBI Taxonomy" id="4460"/>
    <lineage>
        <taxon>Eukaryota</taxon>
        <taxon>Viridiplantae</taxon>
        <taxon>Streptophyta</taxon>
        <taxon>Embryophyta</taxon>
        <taxon>Tracheophyta</taxon>
        <taxon>Spermatophyta</taxon>
        <taxon>Magnoliopsida</taxon>
        <taxon>Liliopsida</taxon>
        <taxon>Araceae</taxon>
        <taxon>Aroideae</taxon>
        <taxon>Colocasieae</taxon>
        <taxon>Colocasia</taxon>
    </lineage>
</organism>
<sequence>MGVRTVAPVAAHAFFLLPLLMVAGSVVAQPPYACARSNPATRYYGFCNSRLSIEQRAQDVVSRLTLQEKISQLGNTAAGVPRLGIPPYQWWSESLHGVSNSGPGVSFNGVLRSATSFPQVILTAASFNPRLWYLIGQAIGTEARAVYNVGEAKGLTFWSPNINIFRDPRWGRGQETPGEDPMTTSKYAVAYVRGLQGDTYQGGSLGTGLKASACCKHFTAYDLDRWKGVTRYGFNAVVSAQDLEDTYQPPFRSCVVEGRASGIMCSYNRVNGVPTCADYNLLSRTARGSWGFYGYITSDCDAVQVMRDNHLYARTPEDAVADSLKAGDIKITSTLHKKLHSVR</sequence>
<keyword evidence="3" id="KW-0732">Signal</keyword>